<gene>
    <name evidence="1" type="ORF">GKZ28_27495</name>
</gene>
<organism evidence="1 2">
    <name type="scientific">Clostridium chromiireducens</name>
    <dbReference type="NCBI Taxonomy" id="225345"/>
    <lineage>
        <taxon>Bacteria</taxon>
        <taxon>Bacillati</taxon>
        <taxon>Bacillota</taxon>
        <taxon>Clostridia</taxon>
        <taxon>Eubacteriales</taxon>
        <taxon>Clostridiaceae</taxon>
        <taxon>Clostridium</taxon>
    </lineage>
</organism>
<dbReference type="AlphaFoldDB" id="A0A964RT57"/>
<dbReference type="RefSeq" id="WP_160361770.1">
    <property type="nucleotide sequence ID" value="NZ_WSRQ01000130.1"/>
</dbReference>
<proteinExistence type="predicted"/>
<sequence length="82" mass="9834">MDEREELKHELEQELRWVQYRIMILDLIDEKLLQMKLLAEKAKNDNLTKEELKALNTRINDLAMQVKALDGESRRIEDNKIL</sequence>
<dbReference type="Proteomes" id="UP000656077">
    <property type="component" value="Unassembled WGS sequence"/>
</dbReference>
<reference evidence="1" key="1">
    <citation type="submission" date="2019-12" db="EMBL/GenBank/DDBJ databases">
        <title>Microbes associate with the intestines of laboratory mice.</title>
        <authorList>
            <person name="Navarre W."/>
            <person name="Wong E."/>
        </authorList>
    </citation>
    <scope>NUCLEOTIDE SEQUENCE</scope>
    <source>
        <strain evidence="1">NM79_F5</strain>
    </source>
</reference>
<evidence type="ECO:0000313" key="2">
    <source>
        <dbReference type="Proteomes" id="UP000656077"/>
    </source>
</evidence>
<comment type="caution">
    <text evidence="1">The sequence shown here is derived from an EMBL/GenBank/DDBJ whole genome shotgun (WGS) entry which is preliminary data.</text>
</comment>
<evidence type="ECO:0000313" key="1">
    <source>
        <dbReference type="EMBL" id="MVX67369.1"/>
    </source>
</evidence>
<dbReference type="EMBL" id="WSRQ01000130">
    <property type="protein sequence ID" value="MVX67369.1"/>
    <property type="molecule type" value="Genomic_DNA"/>
</dbReference>
<name>A0A964RT57_9CLOT</name>
<accession>A0A964RT57</accession>
<protein>
    <submittedName>
        <fullName evidence="1">Uncharacterized protein</fullName>
    </submittedName>
</protein>